<protein>
    <recommendedName>
        <fullName evidence="3">RNA helicase</fullName>
        <ecNumber evidence="3">3.6.4.13</ecNumber>
    </recommendedName>
</protein>
<reference evidence="16" key="1">
    <citation type="submission" date="2025-08" db="UniProtKB">
        <authorList>
            <consortium name="Ensembl"/>
        </authorList>
    </citation>
    <scope>IDENTIFICATION</scope>
</reference>
<sequence>MVLNKRQTISLCFIQHTVPLYIENTGHETVQFIDYAVLRGFANFSLKVEDVVHKKCPLDLPPGMAFLFNKYKKVGISIHVILTVIEKILLTSVNTINSTRYILIMCFRQKTLQAPLSINNYKEKLQLLLHLEEYQMERDIRRYNVPNDNLQEVTMQRDSFNEELLVLKITAENRPTLQRGDQLLVYPVGEIKKKYRGYVHSVQLDSVKLGFSKELLDIFVKGMTFHIEFTVNRLNLRTQHRATEFAVRSGLAAVLFPLAPTSPAPQQTLPDLKWLGKNPEQYRAVQHIVAGSSKPAPYLLFGPPGTGKTVTVVEAIKQIAKCKPQSCILVCAFTNKAADFLCESLLTDGETQVLRIYAKSYNPQDVPDSLKDCCNLVGDYFEFPKGTKDLKSVNITTLLTSSRLKEPYNFPEGHFTHVFVDGAECAREPECILPLAGLLDPNTGQVVLAGDPKQLGPIIRSRFAQRFGLSLLERLMTDLPLYQKTNGVFDNRFVTKLLRNYRSHPAILQIPNELFYDGELQAYADEQRNSCCSFGPLPQKGFPIIFHKVTDSSSSFLLFNNAEVDVLMDYVKDLLQTQGNNGLSNISPQDIGIIAPYRKQKVEKDYKIKNMSNLKVGTLEEFQGQERRVILVSTVRISFLNDKWFNVAVNRAKALLIVVGNPEMSNSHSAWARFISYCKEKGGYKW</sequence>
<evidence type="ECO:0000259" key="11">
    <source>
        <dbReference type="Pfam" id="PF13086"/>
    </source>
</evidence>
<dbReference type="InterPro" id="IPR049080">
    <property type="entry name" value="MOV-10-like_beta-barrel"/>
</dbReference>
<dbReference type="InterPro" id="IPR041677">
    <property type="entry name" value="DNA2/NAM7_AAA_11"/>
</dbReference>
<dbReference type="Proteomes" id="UP000261520">
    <property type="component" value="Unplaced"/>
</dbReference>
<keyword evidence="6" id="KW-0378">Hydrolase</keyword>
<evidence type="ECO:0000256" key="8">
    <source>
        <dbReference type="ARBA" id="ARBA00022840"/>
    </source>
</evidence>
<feature type="domain" description="Helicase MOV-10-like beta-barrel" evidence="14">
    <location>
        <begin position="149"/>
        <end position="229"/>
    </location>
</feature>
<evidence type="ECO:0000256" key="4">
    <source>
        <dbReference type="ARBA" id="ARBA00022490"/>
    </source>
</evidence>
<keyword evidence="8" id="KW-0067">ATP-binding</keyword>
<dbReference type="InterPro" id="IPR026122">
    <property type="entry name" value="MOV-10/SDE3_DEXXQ/H-box"/>
</dbReference>
<keyword evidence="9" id="KW-0943">RNA-mediated gene silencing</keyword>
<evidence type="ECO:0000256" key="7">
    <source>
        <dbReference type="ARBA" id="ARBA00022806"/>
    </source>
</evidence>
<dbReference type="CDD" id="cd18808">
    <property type="entry name" value="SF1_C_Upf1"/>
    <property type="match status" value="1"/>
</dbReference>
<dbReference type="PANTHER" id="PTHR45418:SF1">
    <property type="entry name" value="CANCER_TESTIS ANTIGEN 55"/>
    <property type="match status" value="1"/>
</dbReference>
<dbReference type="GO" id="GO:0031047">
    <property type="term" value="P:regulatory ncRNA-mediated gene silencing"/>
    <property type="evidence" value="ECO:0007669"/>
    <property type="project" value="UniProtKB-KW"/>
</dbReference>
<evidence type="ECO:0000256" key="9">
    <source>
        <dbReference type="ARBA" id="ARBA00023158"/>
    </source>
</evidence>
<evidence type="ECO:0000256" key="10">
    <source>
        <dbReference type="ARBA" id="ARBA00047984"/>
    </source>
</evidence>
<dbReference type="Pfam" id="PF21634">
    <property type="entry name" value="MOV-10_beta-barrel"/>
    <property type="match status" value="1"/>
</dbReference>
<dbReference type="STRING" id="409849.ENSPMGP00000013650"/>
<evidence type="ECO:0000259" key="15">
    <source>
        <dbReference type="Pfam" id="PF21635"/>
    </source>
</evidence>
<keyword evidence="17" id="KW-1185">Reference proteome</keyword>
<dbReference type="Pfam" id="PF21633">
    <property type="entry name" value="MOV-10_Ig-like"/>
    <property type="match status" value="1"/>
</dbReference>
<dbReference type="Pfam" id="PF21635">
    <property type="entry name" value="Mov-10_helical"/>
    <property type="match status" value="1"/>
</dbReference>
<evidence type="ECO:0000256" key="2">
    <source>
        <dbReference type="ARBA" id="ARBA00005601"/>
    </source>
</evidence>
<dbReference type="SUPFAM" id="SSF52540">
    <property type="entry name" value="P-loop containing nucleoside triphosphate hydrolases"/>
    <property type="match status" value="1"/>
</dbReference>
<dbReference type="CDD" id="cd18038">
    <property type="entry name" value="DEXXQc_Helz-like"/>
    <property type="match status" value="1"/>
</dbReference>
<dbReference type="GO" id="GO:0005524">
    <property type="term" value="F:ATP binding"/>
    <property type="evidence" value="ECO:0007669"/>
    <property type="project" value="UniProtKB-KW"/>
</dbReference>
<evidence type="ECO:0000259" key="13">
    <source>
        <dbReference type="Pfam" id="PF21633"/>
    </source>
</evidence>
<keyword evidence="5" id="KW-0547">Nucleotide-binding</keyword>
<feature type="domain" description="Helicase MOV-10 helical" evidence="15">
    <location>
        <begin position="109"/>
        <end position="142"/>
    </location>
</feature>
<evidence type="ECO:0000256" key="5">
    <source>
        <dbReference type="ARBA" id="ARBA00022741"/>
    </source>
</evidence>
<dbReference type="GO" id="GO:0005737">
    <property type="term" value="C:cytoplasm"/>
    <property type="evidence" value="ECO:0007669"/>
    <property type="project" value="UniProtKB-SubCell"/>
</dbReference>
<dbReference type="InterPro" id="IPR041679">
    <property type="entry name" value="DNA2/NAM7-like_C"/>
</dbReference>
<dbReference type="EC" id="3.6.4.13" evidence="3"/>
<evidence type="ECO:0000256" key="1">
    <source>
        <dbReference type="ARBA" id="ARBA00004496"/>
    </source>
</evidence>
<dbReference type="InterPro" id="IPR049077">
    <property type="entry name" value="MOV-10_Ig-like"/>
</dbReference>
<dbReference type="GO" id="GO:0016787">
    <property type="term" value="F:hydrolase activity"/>
    <property type="evidence" value="ECO:0007669"/>
    <property type="project" value="UniProtKB-KW"/>
</dbReference>
<feature type="domain" description="DNA2/NAM7 helicase helicase" evidence="11">
    <location>
        <begin position="396"/>
        <end position="461"/>
    </location>
</feature>
<dbReference type="Ensembl" id="ENSPMGT00000014564.1">
    <property type="protein sequence ID" value="ENSPMGP00000013650.1"/>
    <property type="gene ID" value="ENSPMGG00000007310.1"/>
</dbReference>
<comment type="catalytic activity">
    <reaction evidence="10">
        <text>ATP + H2O = ADP + phosphate + H(+)</text>
        <dbReference type="Rhea" id="RHEA:13065"/>
        <dbReference type="ChEBI" id="CHEBI:15377"/>
        <dbReference type="ChEBI" id="CHEBI:15378"/>
        <dbReference type="ChEBI" id="CHEBI:30616"/>
        <dbReference type="ChEBI" id="CHEBI:43474"/>
        <dbReference type="ChEBI" id="CHEBI:456216"/>
        <dbReference type="EC" id="3.6.4.13"/>
    </reaction>
</comment>
<dbReference type="InterPro" id="IPR047187">
    <property type="entry name" value="SF1_C_Upf1"/>
</dbReference>
<name>A0A3B4AAA0_9GOBI</name>
<dbReference type="Pfam" id="PF13087">
    <property type="entry name" value="AAA_12"/>
    <property type="match status" value="1"/>
</dbReference>
<comment type="subcellular location">
    <subcellularLocation>
        <location evidence="1">Cytoplasm</location>
    </subcellularLocation>
</comment>
<evidence type="ECO:0000313" key="17">
    <source>
        <dbReference type="Proteomes" id="UP000261520"/>
    </source>
</evidence>
<dbReference type="GO" id="GO:0003723">
    <property type="term" value="F:RNA binding"/>
    <property type="evidence" value="ECO:0007669"/>
    <property type="project" value="InterPro"/>
</dbReference>
<comment type="similarity">
    <text evidence="2">Belongs to the DNA2/NAM7 helicase family. SDE3 subfamily.</text>
</comment>
<keyword evidence="4" id="KW-0963">Cytoplasm</keyword>
<dbReference type="InterPro" id="IPR027417">
    <property type="entry name" value="P-loop_NTPase"/>
</dbReference>
<feature type="domain" description="DNA2/NAM7 helicase-like C-terminal" evidence="12">
    <location>
        <begin position="470"/>
        <end position="662"/>
    </location>
</feature>
<dbReference type="GO" id="GO:0032574">
    <property type="term" value="F:5'-3' RNA helicase activity"/>
    <property type="evidence" value="ECO:0007669"/>
    <property type="project" value="InterPro"/>
</dbReference>
<dbReference type="Gene3D" id="3.40.50.300">
    <property type="entry name" value="P-loop containing nucleotide triphosphate hydrolases"/>
    <property type="match status" value="2"/>
</dbReference>
<evidence type="ECO:0000259" key="12">
    <source>
        <dbReference type="Pfam" id="PF13087"/>
    </source>
</evidence>
<feature type="domain" description="Helicase MOV-10 Ig-like" evidence="13">
    <location>
        <begin position="15"/>
        <end position="66"/>
    </location>
</feature>
<dbReference type="PANTHER" id="PTHR45418">
    <property type="entry name" value="CANCER/TESTIS ANTIGEN 55"/>
    <property type="match status" value="1"/>
</dbReference>
<reference evidence="16" key="2">
    <citation type="submission" date="2025-09" db="UniProtKB">
        <authorList>
            <consortium name="Ensembl"/>
        </authorList>
    </citation>
    <scope>IDENTIFICATION</scope>
</reference>
<feature type="domain" description="DNA2/NAM7 helicase helicase" evidence="11">
    <location>
        <begin position="278"/>
        <end position="367"/>
    </location>
</feature>
<keyword evidence="7" id="KW-0347">Helicase</keyword>
<organism evidence="16 17">
    <name type="scientific">Periophthalmus magnuspinnatus</name>
    <dbReference type="NCBI Taxonomy" id="409849"/>
    <lineage>
        <taxon>Eukaryota</taxon>
        <taxon>Metazoa</taxon>
        <taxon>Chordata</taxon>
        <taxon>Craniata</taxon>
        <taxon>Vertebrata</taxon>
        <taxon>Euteleostomi</taxon>
        <taxon>Actinopterygii</taxon>
        <taxon>Neopterygii</taxon>
        <taxon>Teleostei</taxon>
        <taxon>Neoteleostei</taxon>
        <taxon>Acanthomorphata</taxon>
        <taxon>Gobiaria</taxon>
        <taxon>Gobiiformes</taxon>
        <taxon>Gobioidei</taxon>
        <taxon>Gobiidae</taxon>
        <taxon>Oxudercinae</taxon>
        <taxon>Periophthalmus</taxon>
    </lineage>
</organism>
<dbReference type="Pfam" id="PF13086">
    <property type="entry name" value="AAA_11"/>
    <property type="match status" value="2"/>
</dbReference>
<dbReference type="InterPro" id="IPR049079">
    <property type="entry name" value="Mov-10_helical"/>
</dbReference>
<evidence type="ECO:0000256" key="3">
    <source>
        <dbReference type="ARBA" id="ARBA00012552"/>
    </source>
</evidence>
<evidence type="ECO:0000259" key="14">
    <source>
        <dbReference type="Pfam" id="PF21634"/>
    </source>
</evidence>
<accession>A0A3B4AAA0</accession>
<dbReference type="AlphaFoldDB" id="A0A3B4AAA0"/>
<evidence type="ECO:0000313" key="16">
    <source>
        <dbReference type="Ensembl" id="ENSPMGP00000013650.1"/>
    </source>
</evidence>
<proteinExistence type="inferred from homology"/>
<evidence type="ECO:0000256" key="6">
    <source>
        <dbReference type="ARBA" id="ARBA00022801"/>
    </source>
</evidence>